<name>A0A2P2R215_RHIMU</name>
<organism evidence="1">
    <name type="scientific">Rhizophora mucronata</name>
    <name type="common">Asiatic mangrove</name>
    <dbReference type="NCBI Taxonomy" id="61149"/>
    <lineage>
        <taxon>Eukaryota</taxon>
        <taxon>Viridiplantae</taxon>
        <taxon>Streptophyta</taxon>
        <taxon>Embryophyta</taxon>
        <taxon>Tracheophyta</taxon>
        <taxon>Spermatophyta</taxon>
        <taxon>Magnoliopsida</taxon>
        <taxon>eudicotyledons</taxon>
        <taxon>Gunneridae</taxon>
        <taxon>Pentapetalae</taxon>
        <taxon>rosids</taxon>
        <taxon>fabids</taxon>
        <taxon>Malpighiales</taxon>
        <taxon>Rhizophoraceae</taxon>
        <taxon>Rhizophora</taxon>
    </lineage>
</organism>
<reference evidence="1" key="1">
    <citation type="submission" date="2018-02" db="EMBL/GenBank/DDBJ databases">
        <title>Rhizophora mucronata_Transcriptome.</title>
        <authorList>
            <person name="Meera S.P."/>
            <person name="Sreeshan A."/>
            <person name="Augustine A."/>
        </authorList>
    </citation>
    <scope>NUCLEOTIDE SEQUENCE</scope>
    <source>
        <tissue evidence="1">Leaf</tissue>
    </source>
</reference>
<accession>A0A2P2R215</accession>
<dbReference type="AlphaFoldDB" id="A0A2P2R215"/>
<dbReference type="EMBL" id="GGEC01092727">
    <property type="protein sequence ID" value="MBX73211.1"/>
    <property type="molecule type" value="Transcribed_RNA"/>
</dbReference>
<evidence type="ECO:0000313" key="1">
    <source>
        <dbReference type="EMBL" id="MBX73211.1"/>
    </source>
</evidence>
<protein>
    <submittedName>
        <fullName evidence="1">Uncharacterized protein</fullName>
    </submittedName>
</protein>
<proteinExistence type="predicted"/>
<sequence>MVTMTTAQKKFPSIAQRKTTLKELSLWRLICHSTKHKRKLAKEH</sequence>